<evidence type="ECO:0000256" key="1">
    <source>
        <dbReference type="SAM" id="MobiDB-lite"/>
    </source>
</evidence>
<evidence type="ECO:0000313" key="3">
    <source>
        <dbReference type="Proteomes" id="UP000592181"/>
    </source>
</evidence>
<name>A0A852X4N4_9MICO</name>
<dbReference type="EMBL" id="JACBZX010000001">
    <property type="protein sequence ID" value="NYG37869.1"/>
    <property type="molecule type" value="Genomic_DNA"/>
</dbReference>
<gene>
    <name evidence="2" type="ORF">BJY28_002338</name>
</gene>
<dbReference type="Proteomes" id="UP000592181">
    <property type="component" value="Unassembled WGS sequence"/>
</dbReference>
<evidence type="ECO:0000313" key="2">
    <source>
        <dbReference type="EMBL" id="NYG37869.1"/>
    </source>
</evidence>
<accession>A0A852X4N4</accession>
<comment type="caution">
    <text evidence="2">The sequence shown here is derived from an EMBL/GenBank/DDBJ whole genome shotgun (WGS) entry which is preliminary data.</text>
</comment>
<dbReference type="RefSeq" id="WP_179463169.1">
    <property type="nucleotide sequence ID" value="NZ_JACBZX010000001.1"/>
</dbReference>
<dbReference type="AlphaFoldDB" id="A0A852X4N4"/>
<proteinExistence type="predicted"/>
<keyword evidence="3" id="KW-1185">Reference proteome</keyword>
<organism evidence="2 3">
    <name type="scientific">Janibacter alkaliphilus</name>
    <dbReference type="NCBI Taxonomy" id="1069963"/>
    <lineage>
        <taxon>Bacteria</taxon>
        <taxon>Bacillati</taxon>
        <taxon>Actinomycetota</taxon>
        <taxon>Actinomycetes</taxon>
        <taxon>Micrococcales</taxon>
        <taxon>Intrasporangiaceae</taxon>
        <taxon>Janibacter</taxon>
    </lineage>
</organism>
<sequence>MAEEQEALAEILELVGRLDARALQEQLPPGVGDQLVAGLSLVAEAVTRAVAQSALADPLDVELDAPEGLDASRRRRQGVRITVHDDDASSEDVTGT</sequence>
<protein>
    <submittedName>
        <fullName evidence="2">Uncharacterized protein</fullName>
    </submittedName>
</protein>
<reference evidence="2 3" key="1">
    <citation type="submission" date="2020-07" db="EMBL/GenBank/DDBJ databases">
        <title>Sequencing the genomes of 1000 actinobacteria strains.</title>
        <authorList>
            <person name="Klenk H.-P."/>
        </authorList>
    </citation>
    <scope>NUCLEOTIDE SEQUENCE [LARGE SCALE GENOMIC DNA]</scope>
    <source>
        <strain evidence="2 3">DSM 24723</strain>
    </source>
</reference>
<feature type="region of interest" description="Disordered" evidence="1">
    <location>
        <begin position="65"/>
        <end position="96"/>
    </location>
</feature>